<dbReference type="EC" id="3.1.26.4" evidence="2"/>
<dbReference type="CDD" id="cd09274">
    <property type="entry name" value="RNase_HI_RT_Ty3"/>
    <property type="match status" value="1"/>
</dbReference>
<feature type="domain" description="Integrase catalytic" evidence="5">
    <location>
        <begin position="1013"/>
        <end position="1174"/>
    </location>
</feature>
<dbReference type="Gene3D" id="3.30.420.10">
    <property type="entry name" value="Ribonuclease H-like superfamily/Ribonuclease H"/>
    <property type="match status" value="1"/>
</dbReference>
<name>A0ABD0RKR2_CIRMR</name>
<dbReference type="Gene3D" id="3.30.70.270">
    <property type="match status" value="2"/>
</dbReference>
<dbReference type="InterPro" id="IPR043128">
    <property type="entry name" value="Rev_trsase/Diguanyl_cyclase"/>
</dbReference>
<dbReference type="InterPro" id="IPR012337">
    <property type="entry name" value="RNaseH-like_sf"/>
</dbReference>
<dbReference type="Gene3D" id="1.10.340.70">
    <property type="match status" value="1"/>
</dbReference>
<dbReference type="SUPFAM" id="SSF56672">
    <property type="entry name" value="DNA/RNA polymerases"/>
    <property type="match status" value="1"/>
</dbReference>
<dbReference type="InterPro" id="IPR036397">
    <property type="entry name" value="RNaseH_sf"/>
</dbReference>
<dbReference type="GO" id="GO:0006259">
    <property type="term" value="P:DNA metabolic process"/>
    <property type="evidence" value="ECO:0007669"/>
    <property type="project" value="UniProtKB-ARBA"/>
</dbReference>
<dbReference type="InterPro" id="IPR041588">
    <property type="entry name" value="Integrase_H2C2"/>
</dbReference>
<gene>
    <name evidence="6" type="ORF">M9458_007667</name>
</gene>
<evidence type="ECO:0000256" key="2">
    <source>
        <dbReference type="ARBA" id="ARBA00012180"/>
    </source>
</evidence>
<proteinExistence type="inferred from homology"/>
<evidence type="ECO:0000313" key="7">
    <source>
        <dbReference type="Proteomes" id="UP001529510"/>
    </source>
</evidence>
<dbReference type="InterPro" id="IPR000477">
    <property type="entry name" value="RT_dom"/>
</dbReference>
<dbReference type="FunFam" id="1.10.340.70:FF:000003">
    <property type="entry name" value="Protein CBG25708"/>
    <property type="match status" value="1"/>
</dbReference>
<dbReference type="Pfam" id="PF00078">
    <property type="entry name" value="RVT_1"/>
    <property type="match status" value="1"/>
</dbReference>
<dbReference type="GO" id="GO:0004523">
    <property type="term" value="F:RNA-DNA hybrid ribonuclease activity"/>
    <property type="evidence" value="ECO:0007669"/>
    <property type="project" value="UniProtKB-EC"/>
</dbReference>
<dbReference type="PANTHER" id="PTHR37984">
    <property type="entry name" value="PROTEIN CBG26694"/>
    <property type="match status" value="1"/>
</dbReference>
<sequence>MEGAFGLKPPANFDWNATNIAKAWKAWEEEFSLYIDLSLTDADNKTKVKVFQYLIGETGRELSKTLGAARPADGELTLEWLLTAFRNHCNPAPNETVERYKFFSRNQNSGEMIDKYITDLKVLADTCNFGSAKDSLIRDRIVCGILNSQVRERLLRESDLTLEKCVRICRASELSKENVMTIEGQKAEEVHTVQRIKQGQGAKQTATSKCKFYGKQHEWKKLSCPAYGKQCRKCGKLNHFAATCKTKEIKRKGIHSVAEIEEEPFQEILSLSSQMREDKQEKQLFATMLIGERPVKFQLDCGASCNVIPIQQLNPDTVMEKTEQILVMYDKSTLKPVGKCRIKIRNPRNRKLYRLEFIVVEETSSVPLLGNKAVQAIDLVRIQHENIMAIDDIVTTERRREKEPWDKSDMHREYADVFEGDGCLEGEYNLEVDPAVKSVRLPKRRVPVALMKHLKDELGSLVERGIIAQVERSTDWISSMVVVKKPSGKLRICIDPRPLNKALRRQHFPLPTIDDVLPDLTKARVFTVCDVKDGFWHIRLSEESSYLTTFATPCGRYRWIRMPMGISLAPEVFQHRLTQALEGLPGIWIIADDILVCGEGDNDEAAEKDHDTKLRQLLDHCRDRNIKLNFNKLKLRQKEVPYIGHRLTSEGLKIDPEKVRAILEMPRPSDVKGLQRLLGMVNYLSKFCAHLSDSCDTLRQLTHKDVVWEWTDVRKDAFNKLKQMIASAPVLKYYNPEDDLVLQCDSSETGLGAALLQAGQPVAYSSRALTATEKGYAQIEKECLAILFGMEKFHQYTYGRKVEVHSDHKPLETIVRKPLLNAPKRLQRMLLRLQRYDINVVYVPGRLMHLADTLRAYLPECAAEGSVETEIETINMLQYLPISEGILQKIQRETAKDETFQMLQQVIAQGWPEEKTQLKEEVRQFFSIREELSEQDGVIFRGERALIPAKLRTEIMERIHASHLGMESCLRRARDCVYWPGMSAAIREYKGKCAVCRTVDVRQQKETMCAHDIPIRPWAKVGTDLFSFNNRAYLITVDYFSNFWEIDYLPDTSSSTVIHKLKAHFARHGIPDTVISDNRPKYSSQEFKQFSIAWEFRHVTSSPAYPQSNGKAESAVKMAKQLMGKAKRAKADPYLAILEHRNTPSQGFNASPAQRLMSRRTKTLLPTRDSLLQPDVVNT</sequence>
<dbReference type="Pfam" id="PF00665">
    <property type="entry name" value="rve"/>
    <property type="match status" value="1"/>
</dbReference>
<protein>
    <recommendedName>
        <fullName evidence="3">Gypsy retrotransposon integrase-like protein 1</fullName>
        <ecNumber evidence="2">3.1.26.4</ecNumber>
    </recommendedName>
</protein>
<dbReference type="Gene3D" id="3.10.10.10">
    <property type="entry name" value="HIV Type 1 Reverse Transcriptase, subunit A, domain 1"/>
    <property type="match status" value="1"/>
</dbReference>
<dbReference type="FunFam" id="3.30.70.270:FF:000026">
    <property type="entry name" value="Transposon Ty3-G Gag-Pol polyprotein"/>
    <property type="match status" value="1"/>
</dbReference>
<dbReference type="Proteomes" id="UP001529510">
    <property type="component" value="Unassembled WGS sequence"/>
</dbReference>
<dbReference type="InterPro" id="IPR043502">
    <property type="entry name" value="DNA/RNA_pol_sf"/>
</dbReference>
<comment type="similarity">
    <text evidence="1">Belongs to the beta type-B retroviral polymerase family. HERV class-II K(HML-2) pol subfamily.</text>
</comment>
<accession>A0ABD0RKR2</accession>
<dbReference type="InterPro" id="IPR001584">
    <property type="entry name" value="Integrase_cat-core"/>
</dbReference>
<dbReference type="CDD" id="cd01647">
    <property type="entry name" value="RT_LTR"/>
    <property type="match status" value="1"/>
</dbReference>
<evidence type="ECO:0000259" key="4">
    <source>
        <dbReference type="PROSITE" id="PS50878"/>
    </source>
</evidence>
<dbReference type="PROSITE" id="PS50878">
    <property type="entry name" value="RT_POL"/>
    <property type="match status" value="1"/>
</dbReference>
<dbReference type="FunFam" id="3.10.20.370:FF:000001">
    <property type="entry name" value="Retrovirus-related Pol polyprotein from transposon 17.6-like protein"/>
    <property type="match status" value="1"/>
</dbReference>
<dbReference type="Pfam" id="PF17921">
    <property type="entry name" value="Integrase_H2C2"/>
    <property type="match status" value="1"/>
</dbReference>
<dbReference type="CDD" id="cd05481">
    <property type="entry name" value="retropepsin_like_LTR_1"/>
    <property type="match status" value="1"/>
</dbReference>
<organism evidence="6 7">
    <name type="scientific">Cirrhinus mrigala</name>
    <name type="common">Mrigala</name>
    <dbReference type="NCBI Taxonomy" id="683832"/>
    <lineage>
        <taxon>Eukaryota</taxon>
        <taxon>Metazoa</taxon>
        <taxon>Chordata</taxon>
        <taxon>Craniata</taxon>
        <taxon>Vertebrata</taxon>
        <taxon>Euteleostomi</taxon>
        <taxon>Actinopterygii</taxon>
        <taxon>Neopterygii</taxon>
        <taxon>Teleostei</taxon>
        <taxon>Ostariophysi</taxon>
        <taxon>Cypriniformes</taxon>
        <taxon>Cyprinidae</taxon>
        <taxon>Labeoninae</taxon>
        <taxon>Labeonini</taxon>
        <taxon>Cirrhinus</taxon>
    </lineage>
</organism>
<dbReference type="PANTHER" id="PTHR37984:SF8">
    <property type="entry name" value="CCHC-TYPE DOMAIN-CONTAINING PROTEIN"/>
    <property type="match status" value="1"/>
</dbReference>
<reference evidence="6 7" key="1">
    <citation type="submission" date="2024-05" db="EMBL/GenBank/DDBJ databases">
        <title>Genome sequencing and assembly of Indian major carp, Cirrhinus mrigala (Hamilton, 1822).</title>
        <authorList>
            <person name="Mohindra V."/>
            <person name="Chowdhury L.M."/>
            <person name="Lal K."/>
            <person name="Jena J.K."/>
        </authorList>
    </citation>
    <scope>NUCLEOTIDE SEQUENCE [LARGE SCALE GENOMIC DNA]</scope>
    <source>
        <strain evidence="6">CM1030</strain>
        <tissue evidence="6">Blood</tissue>
    </source>
</reference>
<dbReference type="InterPro" id="IPR050951">
    <property type="entry name" value="Retrovirus_Pol_polyprotein"/>
</dbReference>
<feature type="non-terminal residue" evidence="6">
    <location>
        <position position="1179"/>
    </location>
</feature>
<evidence type="ECO:0000259" key="5">
    <source>
        <dbReference type="PROSITE" id="PS50994"/>
    </source>
</evidence>
<dbReference type="Pfam" id="PF17919">
    <property type="entry name" value="RT_RNaseH_2"/>
    <property type="match status" value="1"/>
</dbReference>
<dbReference type="AlphaFoldDB" id="A0ABD0RKR2"/>
<comment type="caution">
    <text evidence="6">The sequence shown here is derived from an EMBL/GenBank/DDBJ whole genome shotgun (WGS) entry which is preliminary data.</text>
</comment>
<evidence type="ECO:0000256" key="1">
    <source>
        <dbReference type="ARBA" id="ARBA00010879"/>
    </source>
</evidence>
<evidence type="ECO:0000313" key="6">
    <source>
        <dbReference type="EMBL" id="KAL0199127.1"/>
    </source>
</evidence>
<feature type="domain" description="Reverse transcriptase" evidence="4">
    <location>
        <begin position="464"/>
        <end position="647"/>
    </location>
</feature>
<dbReference type="EMBL" id="JAMKFB020000003">
    <property type="protein sequence ID" value="KAL0199127.1"/>
    <property type="molecule type" value="Genomic_DNA"/>
</dbReference>
<evidence type="ECO:0000256" key="3">
    <source>
        <dbReference type="ARBA" id="ARBA00039658"/>
    </source>
</evidence>
<keyword evidence="7" id="KW-1185">Reference proteome</keyword>
<dbReference type="FunFam" id="3.30.420.10:FF:000063">
    <property type="entry name" value="Retrovirus-related Pol polyprotein from transposon 297-like Protein"/>
    <property type="match status" value="1"/>
</dbReference>
<dbReference type="InterPro" id="IPR041577">
    <property type="entry name" value="RT_RNaseH_2"/>
</dbReference>
<dbReference type="SUPFAM" id="SSF53098">
    <property type="entry name" value="Ribonuclease H-like"/>
    <property type="match status" value="1"/>
</dbReference>
<dbReference type="PROSITE" id="PS50994">
    <property type="entry name" value="INTEGRASE"/>
    <property type="match status" value="1"/>
</dbReference>